<dbReference type="InterPro" id="IPR006204">
    <property type="entry name" value="GHMP_kinase_N_dom"/>
</dbReference>
<evidence type="ECO:0000313" key="6">
    <source>
        <dbReference type="Proteomes" id="UP000492821"/>
    </source>
</evidence>
<dbReference type="SUPFAM" id="SSF55060">
    <property type="entry name" value="GHMP Kinase, C-terminal domain"/>
    <property type="match status" value="1"/>
</dbReference>
<accession>A0A7E4UWX7</accession>
<reference evidence="7" key="2">
    <citation type="submission" date="2020-10" db="UniProtKB">
        <authorList>
            <consortium name="WormBaseParasite"/>
        </authorList>
    </citation>
    <scope>IDENTIFICATION</scope>
</reference>
<dbReference type="GO" id="GO:0050201">
    <property type="term" value="F:fucokinase activity"/>
    <property type="evidence" value="ECO:0007669"/>
    <property type="project" value="TreeGrafter"/>
</dbReference>
<evidence type="ECO:0000256" key="1">
    <source>
        <dbReference type="ARBA" id="ARBA00022679"/>
    </source>
</evidence>
<dbReference type="Gene3D" id="3.30.230.120">
    <property type="match status" value="1"/>
</dbReference>
<evidence type="ECO:0000313" key="7">
    <source>
        <dbReference type="WBParaSite" id="Pan_g13783.t1"/>
    </source>
</evidence>
<dbReference type="PRINTS" id="PR00959">
    <property type="entry name" value="MEVGALKINASE"/>
</dbReference>
<evidence type="ECO:0000256" key="4">
    <source>
        <dbReference type="ARBA" id="ARBA00022840"/>
    </source>
</evidence>
<evidence type="ECO:0000256" key="2">
    <source>
        <dbReference type="ARBA" id="ARBA00022741"/>
    </source>
</evidence>
<name>A0A7E4UWX7_PANRE</name>
<dbReference type="InterPro" id="IPR020568">
    <property type="entry name" value="Ribosomal_Su5_D2-typ_SF"/>
</dbReference>
<dbReference type="GO" id="GO:0042352">
    <property type="term" value="P:GDP-L-fucose salvage"/>
    <property type="evidence" value="ECO:0007669"/>
    <property type="project" value="TreeGrafter"/>
</dbReference>
<dbReference type="GO" id="GO:0005524">
    <property type="term" value="F:ATP binding"/>
    <property type="evidence" value="ECO:0007669"/>
    <property type="project" value="UniProtKB-KW"/>
</dbReference>
<dbReference type="SUPFAM" id="SSF54211">
    <property type="entry name" value="Ribosomal protein S5 domain 2-like"/>
    <property type="match status" value="1"/>
</dbReference>
<dbReference type="WBParaSite" id="Pan_g13783.t1">
    <property type="protein sequence ID" value="Pan_g13783.t1"/>
    <property type="gene ID" value="Pan_g13783"/>
</dbReference>
<reference evidence="6" key="1">
    <citation type="journal article" date="2013" name="Genetics">
        <title>The draft genome and transcriptome of Panagrellus redivivus are shaped by the harsh demands of a free-living lifestyle.</title>
        <authorList>
            <person name="Srinivasan J."/>
            <person name="Dillman A.R."/>
            <person name="Macchietto M.G."/>
            <person name="Heikkinen L."/>
            <person name="Lakso M."/>
            <person name="Fracchia K.M."/>
            <person name="Antoshechkin I."/>
            <person name="Mortazavi A."/>
            <person name="Wong G."/>
            <person name="Sternberg P.W."/>
        </authorList>
    </citation>
    <scope>NUCLEOTIDE SEQUENCE [LARGE SCALE GENOMIC DNA]</scope>
    <source>
        <strain evidence="6">MT8872</strain>
    </source>
</reference>
<protein>
    <submittedName>
        <fullName evidence="7">GHMP_kinases_N domain-containing protein</fullName>
    </submittedName>
</protein>
<dbReference type="Proteomes" id="UP000492821">
    <property type="component" value="Unassembled WGS sequence"/>
</dbReference>
<dbReference type="PANTHER" id="PTHR32463:SF0">
    <property type="entry name" value="L-FUCOSE KINASE"/>
    <property type="match status" value="1"/>
</dbReference>
<keyword evidence="4" id="KW-0067">ATP-binding</keyword>
<evidence type="ECO:0000256" key="3">
    <source>
        <dbReference type="ARBA" id="ARBA00022777"/>
    </source>
</evidence>
<organism evidence="6 7">
    <name type="scientific">Panagrellus redivivus</name>
    <name type="common">Microworm</name>
    <dbReference type="NCBI Taxonomy" id="6233"/>
    <lineage>
        <taxon>Eukaryota</taxon>
        <taxon>Metazoa</taxon>
        <taxon>Ecdysozoa</taxon>
        <taxon>Nematoda</taxon>
        <taxon>Chromadorea</taxon>
        <taxon>Rhabditida</taxon>
        <taxon>Tylenchina</taxon>
        <taxon>Panagrolaimomorpha</taxon>
        <taxon>Panagrolaimoidea</taxon>
        <taxon>Panagrolaimidae</taxon>
        <taxon>Panagrellus</taxon>
    </lineage>
</organism>
<proteinExistence type="predicted"/>
<feature type="domain" description="GHMP kinase N-terminal" evidence="5">
    <location>
        <begin position="288"/>
        <end position="355"/>
    </location>
</feature>
<dbReference type="InterPro" id="IPR052203">
    <property type="entry name" value="GHMP_Kinase-Related"/>
</dbReference>
<dbReference type="PANTHER" id="PTHR32463">
    <property type="entry name" value="L-FUCOSE KINASE"/>
    <property type="match status" value="1"/>
</dbReference>
<dbReference type="Pfam" id="PF00288">
    <property type="entry name" value="GHMP_kinases_N"/>
    <property type="match status" value="1"/>
</dbReference>
<dbReference type="InterPro" id="IPR036554">
    <property type="entry name" value="GHMP_kinase_C_sf"/>
</dbReference>
<dbReference type="AlphaFoldDB" id="A0A7E4UWX7"/>
<keyword evidence="6" id="KW-1185">Reference proteome</keyword>
<keyword evidence="2" id="KW-0547">Nucleotide-binding</keyword>
<sequence length="536" mass="58771">MADIRDAHMGPWRMAFFEANMHQNGHDADAAIYGLVAFDGRNVFLSVPSELSQLGHHVANADYRSLLTDFPFARIDRSTGLLLAVARLFLKTGRSKNLETCGFDALRTWIATVLRKEGGRGDNGDDVRLKIASILNSLAIEISYDQLPPSCSIRHQIAYNLPKTLKKTVIRPLRVSIAARIDIAGGWTDTPPITYALPESMVLNAAVKVDGRKPISCELFPLQEIRGFRVSLGDDGPVLEYTMATEIVLAAQRASEPGSLICAVLAVSGVVPGLLDGRKRVDFDSECRGLWIRCYSDLPHGSGLGTSSILSAAVLAGLWTMFGREFTNDDVVQAVLKVEQFHTTGGGWQDQVGGLYPGIKISVLSPKTNSIYVKQLNITDTFIDSINTRLALIFTGKTRLAKDLLQRVLLSYFRKHDKLIATFDDLITTTKSATEIFENGEFPVTEVTQYHESKKILATGAEPANVAELIADLKENNQIEAAWIAGAGGGGFLYVWMTEGITAKELRHYLAKDANYSGMSVHEIEVDMDPLIVEVL</sequence>
<keyword evidence="3" id="KW-0418">Kinase</keyword>
<evidence type="ECO:0000259" key="5">
    <source>
        <dbReference type="Pfam" id="PF00288"/>
    </source>
</evidence>
<keyword evidence="1" id="KW-0808">Transferase</keyword>